<feature type="transmembrane region" description="Helical" evidence="10">
    <location>
        <begin position="209"/>
        <end position="230"/>
    </location>
</feature>
<keyword evidence="14" id="KW-1185">Reference proteome</keyword>
<evidence type="ECO:0000256" key="10">
    <source>
        <dbReference type="SAM" id="Phobius"/>
    </source>
</evidence>
<sequence length="233" mass="23174">MALLVYFVLFMSLTGHSSANYCLCKDGVGDQALQKAIDYACGAGADCAPLMQNGPCFQPNTVKDHCNYAVNSYFQRKGQVQGSCDFSGAATPSVTGPPTSVSSCVFPSSPSNAGTSTSTTPTSTTPTTTTPGTSPSTLTPPTGTTPIGTSPGTGMGSSTGTGTGTGTGMGSGTGTGTGMGTGTTTGSPNVFGISPASSTGPGFTDPNHGVVHVIGTKMLLLSLVLTFWLVTLK</sequence>
<evidence type="ECO:0000256" key="4">
    <source>
        <dbReference type="ARBA" id="ARBA00022729"/>
    </source>
</evidence>
<dbReference type="Gene3D" id="1.20.58.1040">
    <property type="match status" value="1"/>
</dbReference>
<dbReference type="SMART" id="SM00768">
    <property type="entry name" value="X8"/>
    <property type="match status" value="1"/>
</dbReference>
<keyword evidence="3" id="KW-0336">GPI-anchor</keyword>
<feature type="compositionally biased region" description="Gly residues" evidence="9">
    <location>
        <begin position="151"/>
        <end position="183"/>
    </location>
</feature>
<dbReference type="EMBL" id="CAXHTB010000013">
    <property type="protein sequence ID" value="CAL0318200.1"/>
    <property type="molecule type" value="Genomic_DNA"/>
</dbReference>
<protein>
    <recommendedName>
        <fullName evidence="12">X8 domain-containing protein</fullName>
    </recommendedName>
</protein>
<dbReference type="Proteomes" id="UP001497480">
    <property type="component" value="Unassembled WGS sequence"/>
</dbReference>
<keyword evidence="6" id="KW-1015">Disulfide bond</keyword>
<keyword evidence="5 10" id="KW-0472">Membrane</keyword>
<keyword evidence="8" id="KW-0449">Lipoprotein</keyword>
<dbReference type="Pfam" id="PF07983">
    <property type="entry name" value="X8"/>
    <property type="match status" value="1"/>
</dbReference>
<feature type="signal peptide" evidence="11">
    <location>
        <begin position="1"/>
        <end position="19"/>
    </location>
</feature>
<evidence type="ECO:0000259" key="12">
    <source>
        <dbReference type="SMART" id="SM00768"/>
    </source>
</evidence>
<evidence type="ECO:0000256" key="8">
    <source>
        <dbReference type="ARBA" id="ARBA00023288"/>
    </source>
</evidence>
<accession>A0AAV1X934</accession>
<proteinExistence type="predicted"/>
<dbReference type="GO" id="GO:0005886">
    <property type="term" value="C:plasma membrane"/>
    <property type="evidence" value="ECO:0007669"/>
    <property type="project" value="UniProtKB-SubCell"/>
</dbReference>
<organism evidence="13 14">
    <name type="scientific">Lupinus luteus</name>
    <name type="common">European yellow lupine</name>
    <dbReference type="NCBI Taxonomy" id="3873"/>
    <lineage>
        <taxon>Eukaryota</taxon>
        <taxon>Viridiplantae</taxon>
        <taxon>Streptophyta</taxon>
        <taxon>Embryophyta</taxon>
        <taxon>Tracheophyta</taxon>
        <taxon>Spermatophyta</taxon>
        <taxon>Magnoliopsida</taxon>
        <taxon>eudicotyledons</taxon>
        <taxon>Gunneridae</taxon>
        <taxon>Pentapetalae</taxon>
        <taxon>rosids</taxon>
        <taxon>fabids</taxon>
        <taxon>Fabales</taxon>
        <taxon>Fabaceae</taxon>
        <taxon>Papilionoideae</taxon>
        <taxon>50 kb inversion clade</taxon>
        <taxon>genistoids sensu lato</taxon>
        <taxon>core genistoids</taxon>
        <taxon>Genisteae</taxon>
        <taxon>Lupinus</taxon>
    </lineage>
</organism>
<dbReference type="PANTHER" id="PTHR31044">
    <property type="entry name" value="BETA-1,3 GLUCANASE"/>
    <property type="match status" value="1"/>
</dbReference>
<evidence type="ECO:0000256" key="3">
    <source>
        <dbReference type="ARBA" id="ARBA00022622"/>
    </source>
</evidence>
<reference evidence="13 14" key="1">
    <citation type="submission" date="2024-03" db="EMBL/GenBank/DDBJ databases">
        <authorList>
            <person name="Martinez-Hernandez J."/>
        </authorList>
    </citation>
    <scope>NUCLEOTIDE SEQUENCE [LARGE SCALE GENOMIC DNA]</scope>
</reference>
<evidence type="ECO:0000256" key="9">
    <source>
        <dbReference type="SAM" id="MobiDB-lite"/>
    </source>
</evidence>
<dbReference type="InterPro" id="IPR044788">
    <property type="entry name" value="X8_dom_prot"/>
</dbReference>
<comment type="caution">
    <text evidence="13">The sequence shown here is derived from an EMBL/GenBank/DDBJ whole genome shotgun (WGS) entry which is preliminary data.</text>
</comment>
<dbReference type="FunFam" id="1.20.58.1040:FF:000001">
    <property type="entry name" value="Glucan endo-1,3-beta-glucosidase 4"/>
    <property type="match status" value="1"/>
</dbReference>
<evidence type="ECO:0000256" key="2">
    <source>
        <dbReference type="ARBA" id="ARBA00022475"/>
    </source>
</evidence>
<evidence type="ECO:0000313" key="14">
    <source>
        <dbReference type="Proteomes" id="UP001497480"/>
    </source>
</evidence>
<keyword evidence="10" id="KW-1133">Transmembrane helix</keyword>
<feature type="compositionally biased region" description="Low complexity" evidence="9">
    <location>
        <begin position="97"/>
        <end position="150"/>
    </location>
</feature>
<evidence type="ECO:0000313" key="13">
    <source>
        <dbReference type="EMBL" id="CAL0318200.1"/>
    </source>
</evidence>
<feature type="domain" description="X8" evidence="12">
    <location>
        <begin position="20"/>
        <end position="106"/>
    </location>
</feature>
<evidence type="ECO:0000256" key="1">
    <source>
        <dbReference type="ARBA" id="ARBA00004609"/>
    </source>
</evidence>
<keyword evidence="7" id="KW-0325">Glycoprotein</keyword>
<evidence type="ECO:0000256" key="7">
    <source>
        <dbReference type="ARBA" id="ARBA00023180"/>
    </source>
</evidence>
<keyword evidence="2" id="KW-1003">Cell membrane</keyword>
<feature type="chain" id="PRO_5043696211" description="X8 domain-containing protein" evidence="11">
    <location>
        <begin position="20"/>
        <end position="233"/>
    </location>
</feature>
<dbReference type="GO" id="GO:0009506">
    <property type="term" value="C:plasmodesma"/>
    <property type="evidence" value="ECO:0007669"/>
    <property type="project" value="UniProtKB-ARBA"/>
</dbReference>
<keyword evidence="10" id="KW-0812">Transmembrane</keyword>
<dbReference type="AlphaFoldDB" id="A0AAV1X934"/>
<evidence type="ECO:0000256" key="5">
    <source>
        <dbReference type="ARBA" id="ARBA00023136"/>
    </source>
</evidence>
<evidence type="ECO:0000256" key="6">
    <source>
        <dbReference type="ARBA" id="ARBA00023157"/>
    </source>
</evidence>
<comment type="subcellular location">
    <subcellularLocation>
        <location evidence="1">Cell membrane</location>
        <topology evidence="1">Lipid-anchor</topology>
        <topology evidence="1">GPI-anchor</topology>
    </subcellularLocation>
</comment>
<dbReference type="GO" id="GO:0098552">
    <property type="term" value="C:side of membrane"/>
    <property type="evidence" value="ECO:0007669"/>
    <property type="project" value="UniProtKB-KW"/>
</dbReference>
<gene>
    <name evidence="13" type="ORF">LLUT_LOCUS19260</name>
</gene>
<dbReference type="InterPro" id="IPR012946">
    <property type="entry name" value="X8"/>
</dbReference>
<evidence type="ECO:0000256" key="11">
    <source>
        <dbReference type="SAM" id="SignalP"/>
    </source>
</evidence>
<keyword evidence="4 11" id="KW-0732">Signal</keyword>
<name>A0AAV1X934_LUPLU</name>
<feature type="region of interest" description="Disordered" evidence="9">
    <location>
        <begin position="97"/>
        <end position="200"/>
    </location>
</feature>
<dbReference type="PANTHER" id="PTHR31044:SF60">
    <property type="entry name" value="PLASMODESMATA CALLOSE-BINDING PROTEIN 4"/>
    <property type="match status" value="1"/>
</dbReference>